<feature type="domain" description="Set2 Rpb1 interacting" evidence="3">
    <location>
        <begin position="410"/>
        <end position="470"/>
    </location>
</feature>
<evidence type="ECO:0000256" key="1">
    <source>
        <dbReference type="ARBA" id="ARBA00004123"/>
    </source>
</evidence>
<sequence length="485" mass="56260">MNKRSSKSFDAFSDSDHLIDQLINEYDETSMPLPDIEFEPHLLISKVRKHYMEYIIRLLSINYENNQKLLNKNIYLPSAIWRCAKLMEMKAAQTCMVVQLYRKNIVAEITALKEDTKKGKLNRKLYECLRKPPENEKKLQSTLSYTIDCNCQCVCSKRKKIRKTSTSPKVIQKEETKSYFISNMKTNVPTYNIPVIANLQADSPQVTDNFGKTSVDSSFLTTVNQTKSPNMSHNPPRMSIESQDSDELMMQLEKLFQCDSHEDDLFEGSLCDNIETTLQDNITNIKKSNETEPNTPQVTVIENHTAQIKSLDERLASLTGLLVNNTDNVFQEKAEIPKNNKSNTSKWLCEEYFLKSKLFEVLDQIGDCNRKKLARIKEMLKELFGDDSDEECIVSPLEETSEFVISCKERIAPWVVKLLTPYYIKGRIRGKSLFKALAKHLIRLIYQCSRYPQEYEVTSFVSDFLQNHKMIRCEADFKQFRIENL</sequence>
<name>A0ABN8B4D0_CHISP</name>
<dbReference type="EMBL" id="OU963913">
    <property type="protein sequence ID" value="CAH0402372.1"/>
    <property type="molecule type" value="Genomic_DNA"/>
</dbReference>
<gene>
    <name evidence="4" type="ORF">CHILSU_LOCUS5615</name>
</gene>
<dbReference type="InterPro" id="IPR013257">
    <property type="entry name" value="SRI"/>
</dbReference>
<protein>
    <recommendedName>
        <fullName evidence="3">Set2 Rpb1 interacting domain-containing protein</fullName>
    </recommendedName>
</protein>
<dbReference type="Proteomes" id="UP001153292">
    <property type="component" value="Chromosome 20"/>
</dbReference>
<comment type="subcellular location">
    <subcellularLocation>
        <location evidence="1">Nucleus</location>
    </subcellularLocation>
</comment>
<evidence type="ECO:0000259" key="3">
    <source>
        <dbReference type="Pfam" id="PF08236"/>
    </source>
</evidence>
<keyword evidence="5" id="KW-1185">Reference proteome</keyword>
<accession>A0ABN8B4D0</accession>
<organism evidence="4 5">
    <name type="scientific">Chilo suppressalis</name>
    <name type="common">Asiatic rice borer moth</name>
    <dbReference type="NCBI Taxonomy" id="168631"/>
    <lineage>
        <taxon>Eukaryota</taxon>
        <taxon>Metazoa</taxon>
        <taxon>Ecdysozoa</taxon>
        <taxon>Arthropoda</taxon>
        <taxon>Hexapoda</taxon>
        <taxon>Insecta</taxon>
        <taxon>Pterygota</taxon>
        <taxon>Neoptera</taxon>
        <taxon>Endopterygota</taxon>
        <taxon>Lepidoptera</taxon>
        <taxon>Glossata</taxon>
        <taxon>Ditrysia</taxon>
        <taxon>Pyraloidea</taxon>
        <taxon>Crambidae</taxon>
        <taxon>Crambinae</taxon>
        <taxon>Chilo</taxon>
    </lineage>
</organism>
<reference evidence="4" key="1">
    <citation type="submission" date="2021-12" db="EMBL/GenBank/DDBJ databases">
        <authorList>
            <person name="King R."/>
        </authorList>
    </citation>
    <scope>NUCLEOTIDE SEQUENCE</scope>
</reference>
<proteinExistence type="predicted"/>
<evidence type="ECO:0000256" key="2">
    <source>
        <dbReference type="ARBA" id="ARBA00023242"/>
    </source>
</evidence>
<keyword evidence="2" id="KW-0539">Nucleus</keyword>
<evidence type="ECO:0000313" key="4">
    <source>
        <dbReference type="EMBL" id="CAH0402372.1"/>
    </source>
</evidence>
<evidence type="ECO:0000313" key="5">
    <source>
        <dbReference type="Proteomes" id="UP001153292"/>
    </source>
</evidence>
<dbReference type="Pfam" id="PF08236">
    <property type="entry name" value="SRI"/>
    <property type="match status" value="1"/>
</dbReference>